<gene>
    <name evidence="3" type="ORF">TVY486_0701720</name>
</gene>
<evidence type="ECO:0000256" key="1">
    <source>
        <dbReference type="SAM" id="MobiDB-lite"/>
    </source>
</evidence>
<evidence type="ECO:0000256" key="2">
    <source>
        <dbReference type="SAM" id="Phobius"/>
    </source>
</evidence>
<keyword evidence="2" id="KW-1133">Transmembrane helix</keyword>
<feature type="compositionally biased region" description="Low complexity" evidence="1">
    <location>
        <begin position="92"/>
        <end position="103"/>
    </location>
</feature>
<feature type="region of interest" description="Disordered" evidence="1">
    <location>
        <begin position="300"/>
        <end position="322"/>
    </location>
</feature>
<keyword evidence="2" id="KW-0472">Membrane</keyword>
<dbReference type="VEuPathDB" id="TriTrypDB:TvY486_0701720"/>
<dbReference type="AlphaFoldDB" id="G0TXZ0"/>
<dbReference type="EMBL" id="HE573023">
    <property type="protein sequence ID" value="CCC48834.1"/>
    <property type="molecule type" value="Genomic_DNA"/>
</dbReference>
<name>G0TXZ0_TRYVY</name>
<organism evidence="3">
    <name type="scientific">Trypanosoma vivax (strain Y486)</name>
    <dbReference type="NCBI Taxonomy" id="1055687"/>
    <lineage>
        <taxon>Eukaryota</taxon>
        <taxon>Discoba</taxon>
        <taxon>Euglenozoa</taxon>
        <taxon>Kinetoplastea</taxon>
        <taxon>Metakinetoplastina</taxon>
        <taxon>Trypanosomatida</taxon>
        <taxon>Trypanosomatidae</taxon>
        <taxon>Trypanosoma</taxon>
        <taxon>Duttonella</taxon>
    </lineage>
</organism>
<proteinExistence type="predicted"/>
<evidence type="ECO:0000313" key="3">
    <source>
        <dbReference type="EMBL" id="CCC48834.1"/>
    </source>
</evidence>
<sequence>MLSCFFVFFFCFSFLFLSSWLVFEVMFVSEFLKEFKRAKKETTNAAVGLIEVNVQDEKNLASSSLLSDSRTIACNPSAKEEHGGLSERSDSESGSGSESKSAGMIFPRPSSALKRSRCESVWRREQPTGPRQALAGIKTFETNETVKGIGALTASRCRTVIPSSFCAAKRRVPSFGIEALREELVEKKKAMSRPKEIENISESCSGDVSSSFALASGDAENVLLLVEELLAADDLPHSHWANKETNSVKDEMPINVIGTAVKNESVEISPSAGICAAEARAEVAPRTKKMSMFERAKLHASGGASATRTQNVEELRTRKFSV</sequence>
<reference evidence="3" key="1">
    <citation type="journal article" date="2012" name="Proc. Natl. Acad. Sci. U.S.A.">
        <title>Antigenic diversity is generated by distinct evolutionary mechanisms in African trypanosome species.</title>
        <authorList>
            <person name="Jackson A.P."/>
            <person name="Berry A."/>
            <person name="Aslett M."/>
            <person name="Allison H.C."/>
            <person name="Burton P."/>
            <person name="Vavrova-Anderson J."/>
            <person name="Brown R."/>
            <person name="Browne H."/>
            <person name="Corton N."/>
            <person name="Hauser H."/>
            <person name="Gamble J."/>
            <person name="Gilderthorp R."/>
            <person name="Marcello L."/>
            <person name="McQuillan J."/>
            <person name="Otto T.D."/>
            <person name="Quail M.A."/>
            <person name="Sanders M.J."/>
            <person name="van Tonder A."/>
            <person name="Ginger M.L."/>
            <person name="Field M.C."/>
            <person name="Barry J.D."/>
            <person name="Hertz-Fowler C."/>
            <person name="Berriman M."/>
        </authorList>
    </citation>
    <scope>NUCLEOTIDE SEQUENCE</scope>
    <source>
        <strain evidence="3">Y486</strain>
    </source>
</reference>
<feature type="region of interest" description="Disordered" evidence="1">
    <location>
        <begin position="76"/>
        <end position="106"/>
    </location>
</feature>
<keyword evidence="2" id="KW-0812">Transmembrane</keyword>
<accession>G0TXZ0</accession>
<protein>
    <submittedName>
        <fullName evidence="3">Uncharacterized protein</fullName>
    </submittedName>
</protein>
<feature type="compositionally biased region" description="Basic and acidic residues" evidence="1">
    <location>
        <begin position="78"/>
        <end position="91"/>
    </location>
</feature>
<feature type="transmembrane region" description="Helical" evidence="2">
    <location>
        <begin position="6"/>
        <end position="32"/>
    </location>
</feature>
<feature type="compositionally biased region" description="Basic and acidic residues" evidence="1">
    <location>
        <begin position="311"/>
        <end position="322"/>
    </location>
</feature>